<dbReference type="AlphaFoldDB" id="A0A0A9DZM5"/>
<proteinExistence type="predicted"/>
<reference evidence="1" key="2">
    <citation type="journal article" date="2015" name="Data Brief">
        <title>Shoot transcriptome of the giant reed, Arundo donax.</title>
        <authorList>
            <person name="Barrero R.A."/>
            <person name="Guerrero F.D."/>
            <person name="Moolhuijzen P."/>
            <person name="Goolsby J.A."/>
            <person name="Tidwell J."/>
            <person name="Bellgard S.E."/>
            <person name="Bellgard M.I."/>
        </authorList>
    </citation>
    <scope>NUCLEOTIDE SEQUENCE</scope>
    <source>
        <tissue evidence="1">Shoot tissue taken approximately 20 cm above the soil surface</tissue>
    </source>
</reference>
<sequence>MFNFDKLKGTPTELAHHKKCLKITKTNICDATLQKVQKMFTKFSQHGKFSLRIATQKL</sequence>
<organism evidence="1">
    <name type="scientific">Arundo donax</name>
    <name type="common">Giant reed</name>
    <name type="synonym">Donax arundinaceus</name>
    <dbReference type="NCBI Taxonomy" id="35708"/>
    <lineage>
        <taxon>Eukaryota</taxon>
        <taxon>Viridiplantae</taxon>
        <taxon>Streptophyta</taxon>
        <taxon>Embryophyta</taxon>
        <taxon>Tracheophyta</taxon>
        <taxon>Spermatophyta</taxon>
        <taxon>Magnoliopsida</taxon>
        <taxon>Liliopsida</taxon>
        <taxon>Poales</taxon>
        <taxon>Poaceae</taxon>
        <taxon>PACMAD clade</taxon>
        <taxon>Arundinoideae</taxon>
        <taxon>Arundineae</taxon>
        <taxon>Arundo</taxon>
    </lineage>
</organism>
<evidence type="ECO:0000313" key="1">
    <source>
        <dbReference type="EMBL" id="JAD92158.1"/>
    </source>
</evidence>
<reference evidence="1" key="1">
    <citation type="submission" date="2014-09" db="EMBL/GenBank/DDBJ databases">
        <authorList>
            <person name="Magalhaes I.L.F."/>
            <person name="Oliveira U."/>
            <person name="Santos F.R."/>
            <person name="Vidigal T.H.D.A."/>
            <person name="Brescovit A.D."/>
            <person name="Santos A.J."/>
        </authorList>
    </citation>
    <scope>NUCLEOTIDE SEQUENCE</scope>
    <source>
        <tissue evidence="1">Shoot tissue taken approximately 20 cm above the soil surface</tissue>
    </source>
</reference>
<dbReference type="EMBL" id="GBRH01205737">
    <property type="protein sequence ID" value="JAD92158.1"/>
    <property type="molecule type" value="Transcribed_RNA"/>
</dbReference>
<accession>A0A0A9DZM5</accession>
<protein>
    <submittedName>
        <fullName evidence="1">Uncharacterized protein</fullName>
    </submittedName>
</protein>
<name>A0A0A9DZM5_ARUDO</name>